<evidence type="ECO:0000256" key="5">
    <source>
        <dbReference type="ARBA" id="ARBA00022737"/>
    </source>
</evidence>
<dbReference type="GO" id="GO:0001764">
    <property type="term" value="P:neuron migration"/>
    <property type="evidence" value="ECO:0007669"/>
    <property type="project" value="TreeGrafter"/>
</dbReference>
<dbReference type="FunFam" id="2.60.40.10:FF:001655">
    <property type="entry name" value="Blast:Dyslexia-associated protein KIAA0319"/>
    <property type="match status" value="1"/>
</dbReference>
<evidence type="ECO:0000256" key="2">
    <source>
        <dbReference type="ARBA" id="ARBA00022475"/>
    </source>
</evidence>
<evidence type="ECO:0000256" key="6">
    <source>
        <dbReference type="ARBA" id="ARBA00022989"/>
    </source>
</evidence>
<dbReference type="GO" id="GO:0005886">
    <property type="term" value="C:plasma membrane"/>
    <property type="evidence" value="ECO:0007669"/>
    <property type="project" value="UniProtKB-SubCell"/>
</dbReference>
<keyword evidence="4" id="KW-0732">Signal</keyword>
<keyword evidence="8" id="KW-0325">Glycoprotein</keyword>
<dbReference type="CDD" id="cd00146">
    <property type="entry name" value="PKD"/>
    <property type="match status" value="2"/>
</dbReference>
<dbReference type="InterPro" id="IPR022409">
    <property type="entry name" value="PKD/Chitinase_dom"/>
</dbReference>
<dbReference type="PANTHER" id="PTHR46182">
    <property type="entry name" value="FI19480P1"/>
    <property type="match status" value="1"/>
</dbReference>
<evidence type="ECO:0000256" key="3">
    <source>
        <dbReference type="ARBA" id="ARBA00022692"/>
    </source>
</evidence>
<accession>A0A1B0D665</accession>
<evidence type="ECO:0000256" key="7">
    <source>
        <dbReference type="ARBA" id="ARBA00023136"/>
    </source>
</evidence>
<dbReference type="SMART" id="SM00765">
    <property type="entry name" value="MANEC"/>
    <property type="match status" value="1"/>
</dbReference>
<dbReference type="PROSITE" id="PS50986">
    <property type="entry name" value="MANSC"/>
    <property type="match status" value="1"/>
</dbReference>
<name>A0A1B0D665_PHLPP</name>
<evidence type="ECO:0008006" key="11">
    <source>
        <dbReference type="Google" id="ProtNLM"/>
    </source>
</evidence>
<proteinExistence type="predicted"/>
<dbReference type="EMBL" id="AJVK01011990">
    <property type="status" value="NOT_ANNOTATED_CDS"/>
    <property type="molecule type" value="Genomic_DNA"/>
</dbReference>
<dbReference type="VEuPathDB" id="VectorBase:PPAI002974"/>
<reference evidence="9" key="1">
    <citation type="submission" date="2022-08" db="UniProtKB">
        <authorList>
            <consortium name="EnsemblMetazoa"/>
        </authorList>
    </citation>
    <scope>IDENTIFICATION</scope>
    <source>
        <strain evidence="9">Israel</strain>
    </source>
</reference>
<keyword evidence="3" id="KW-0812">Transmembrane</keyword>
<dbReference type="PROSITE" id="PS50093">
    <property type="entry name" value="PKD"/>
    <property type="match status" value="1"/>
</dbReference>
<evidence type="ECO:0000256" key="1">
    <source>
        <dbReference type="ARBA" id="ARBA00004236"/>
    </source>
</evidence>
<dbReference type="FunFam" id="2.60.40.10:FF:000061">
    <property type="entry name" value="Dyslexia-associated protein KIAA0319 homolog"/>
    <property type="match status" value="1"/>
</dbReference>
<dbReference type="AlphaFoldDB" id="A0A1B0D665"/>
<protein>
    <recommendedName>
        <fullName evidence="11">MANSC domain-containing protein</fullName>
    </recommendedName>
</protein>
<keyword evidence="5" id="KW-0677">Repeat</keyword>
<keyword evidence="6" id="KW-1133">Transmembrane helix</keyword>
<dbReference type="PANTHER" id="PTHR46182:SF2">
    <property type="entry name" value="FI19480P1"/>
    <property type="match status" value="1"/>
</dbReference>
<dbReference type="InterPro" id="IPR013980">
    <property type="entry name" value="MANSC_dom"/>
</dbReference>
<dbReference type="FunFam" id="2.60.40.10:FF:000257">
    <property type="entry name" value="Dyslexia-associated protein KIAA0319-like"/>
    <property type="match status" value="1"/>
</dbReference>
<dbReference type="Gene3D" id="2.60.40.10">
    <property type="entry name" value="Immunoglobulins"/>
    <property type="match status" value="4"/>
</dbReference>
<organism evidence="9 10">
    <name type="scientific">Phlebotomus papatasi</name>
    <name type="common">Sandfly</name>
    <dbReference type="NCBI Taxonomy" id="29031"/>
    <lineage>
        <taxon>Eukaryota</taxon>
        <taxon>Metazoa</taxon>
        <taxon>Ecdysozoa</taxon>
        <taxon>Arthropoda</taxon>
        <taxon>Hexapoda</taxon>
        <taxon>Insecta</taxon>
        <taxon>Pterygota</taxon>
        <taxon>Neoptera</taxon>
        <taxon>Endopterygota</taxon>
        <taxon>Diptera</taxon>
        <taxon>Nematocera</taxon>
        <taxon>Psychodoidea</taxon>
        <taxon>Psychodidae</taxon>
        <taxon>Phlebotomus</taxon>
        <taxon>Phlebotomus</taxon>
    </lineage>
</organism>
<evidence type="ECO:0000256" key="4">
    <source>
        <dbReference type="ARBA" id="ARBA00022729"/>
    </source>
</evidence>
<evidence type="ECO:0000313" key="10">
    <source>
        <dbReference type="Proteomes" id="UP000092462"/>
    </source>
</evidence>
<keyword evidence="10" id="KW-1185">Reference proteome</keyword>
<dbReference type="SUPFAM" id="SSF49299">
    <property type="entry name" value="PKD domain"/>
    <property type="match status" value="2"/>
</dbReference>
<dbReference type="Pfam" id="PF23597">
    <property type="entry name" value="KIAA0319_N"/>
    <property type="match status" value="1"/>
</dbReference>
<dbReference type="SMART" id="SM00089">
    <property type="entry name" value="PKD"/>
    <property type="match status" value="3"/>
</dbReference>
<keyword evidence="7" id="KW-0472">Membrane</keyword>
<dbReference type="EnsemblMetazoa" id="PPAI002974-RA">
    <property type="protein sequence ID" value="PPAI002974-PA"/>
    <property type="gene ID" value="PPAI002974"/>
</dbReference>
<dbReference type="InterPro" id="IPR035986">
    <property type="entry name" value="PKD_dom_sf"/>
</dbReference>
<evidence type="ECO:0000313" key="9">
    <source>
        <dbReference type="EnsemblMetazoa" id="PPAI002974-PA"/>
    </source>
</evidence>
<keyword evidence="2" id="KW-1003">Cell membrane</keyword>
<dbReference type="GO" id="GO:0031410">
    <property type="term" value="C:cytoplasmic vesicle"/>
    <property type="evidence" value="ECO:0007669"/>
    <property type="project" value="TreeGrafter"/>
</dbReference>
<dbReference type="Pfam" id="PF22352">
    <property type="entry name" value="K319L-like_PKD"/>
    <property type="match status" value="4"/>
</dbReference>
<dbReference type="EMBL" id="AJVK01011991">
    <property type="status" value="NOT_ANNOTATED_CDS"/>
    <property type="molecule type" value="Genomic_DNA"/>
</dbReference>
<comment type="subcellular location">
    <subcellularLocation>
        <location evidence="1">Cell membrane</location>
    </subcellularLocation>
</comment>
<dbReference type="Proteomes" id="UP000092462">
    <property type="component" value="Unassembled WGS sequence"/>
</dbReference>
<dbReference type="InterPro" id="IPR013783">
    <property type="entry name" value="Ig-like_fold"/>
</dbReference>
<dbReference type="InterPro" id="IPR011106">
    <property type="entry name" value="MANSC_N"/>
</dbReference>
<dbReference type="InterPro" id="IPR000601">
    <property type="entry name" value="PKD_dom"/>
</dbReference>
<dbReference type="InterPro" id="IPR029865">
    <property type="entry name" value="KIAA0319-like"/>
</dbReference>
<sequence length="633" mass="69513">MAGKGWWHLTFAVFVGVLLVNQCSSLVVSDENCPQILNFVFKGYTPIGLKAGNFSEHLGEKTLDSCVQACCDHGAGCNSAFMFNGTCYHVKCASDQLCLPLRRYPNNTKLYMVLVNPVSDDQTWMDLLKQANPQEFQFPADVIDDAKVHPYFPDKYELVDSIFNNAYGDDGGSYGLERYMGDESQMDKVKVAICEVGVDSLCAKNERCRVVSPKSRQGFCDCLENFERNEDGHCIPMRVAADRQYYDKYWNIMNTEAGKVTSAGPSAPNAKPVTSEDTTDGTTKQITVSVVSKDVRLPEKEVTLSAFTIPDEQSSGDKYKYLWTLVSRPSGDDNGTITDQTKDKVKLSNLSTGLYQFKVTVTGNASYGEAYANVTVLPAKRINKAPVVVITPIQQTVKLPNSGAILDGSTSKDDDAIVSWHWDLVEGPIGYQPKLPDTATLQLTDLTAPGNYTFKLTVSDSNGVQNFTTANITVLKGIDYPPEANAGPDVILYLPHNNITLNGSLSTDDREIVAWEWTKDSTDESKAVDMQNTRTPFLQLSNLEEGIYKFVLKVTDASGQSSSATVHVFVKPPTNLPPIANAGKNITINLPQNWAVLNASESTDDVKISSYSWKQISGPSTASIMIEAIFMLH</sequence>
<evidence type="ECO:0000256" key="8">
    <source>
        <dbReference type="ARBA" id="ARBA00023180"/>
    </source>
</evidence>
<dbReference type="VEuPathDB" id="VectorBase:PPAPM1_008052"/>